<keyword evidence="7 11" id="KW-0862">Zinc</keyword>
<dbReference type="GO" id="GO:0005764">
    <property type="term" value="C:lysosome"/>
    <property type="evidence" value="ECO:0007669"/>
    <property type="project" value="TreeGrafter"/>
</dbReference>
<dbReference type="InterPro" id="IPR050843">
    <property type="entry name" value="Glycosyl_Hydrlase_38"/>
</dbReference>
<dbReference type="InterPro" id="IPR000602">
    <property type="entry name" value="Glyco_hydro_38_N"/>
</dbReference>
<dbReference type="FunFam" id="2.70.98.30:FF:000003">
    <property type="entry name" value="Alpha-mannosidase"/>
    <property type="match status" value="1"/>
</dbReference>
<dbReference type="PANTHER" id="PTHR11607">
    <property type="entry name" value="ALPHA-MANNOSIDASE"/>
    <property type="match status" value="1"/>
</dbReference>
<organism evidence="13 14">
    <name type="scientific">Polyplax serrata</name>
    <name type="common">Common mouse louse</name>
    <dbReference type="NCBI Taxonomy" id="468196"/>
    <lineage>
        <taxon>Eukaryota</taxon>
        <taxon>Metazoa</taxon>
        <taxon>Ecdysozoa</taxon>
        <taxon>Arthropoda</taxon>
        <taxon>Hexapoda</taxon>
        <taxon>Insecta</taxon>
        <taxon>Pterygota</taxon>
        <taxon>Neoptera</taxon>
        <taxon>Paraneoptera</taxon>
        <taxon>Psocodea</taxon>
        <taxon>Troctomorpha</taxon>
        <taxon>Phthiraptera</taxon>
        <taxon>Anoplura</taxon>
        <taxon>Polyplacidae</taxon>
        <taxon>Polyplax</taxon>
    </lineage>
</organism>
<dbReference type="Pfam" id="PF17677">
    <property type="entry name" value="Glyco_hydro38C2"/>
    <property type="match status" value="1"/>
</dbReference>
<name>A0AAN8XRD2_POLSC</name>
<dbReference type="SMART" id="SM00872">
    <property type="entry name" value="Alpha-mann_mid"/>
    <property type="match status" value="1"/>
</dbReference>
<evidence type="ECO:0000256" key="5">
    <source>
        <dbReference type="ARBA" id="ARBA00022729"/>
    </source>
</evidence>
<feature type="domain" description="Glycoside hydrolase family 38 central" evidence="12">
    <location>
        <begin position="431"/>
        <end position="506"/>
    </location>
</feature>
<dbReference type="FunFam" id="2.60.40.1180:FF:000018">
    <property type="entry name" value="Alpha-mannosidase"/>
    <property type="match status" value="1"/>
</dbReference>
<evidence type="ECO:0000313" key="14">
    <source>
        <dbReference type="Proteomes" id="UP001372834"/>
    </source>
</evidence>
<keyword evidence="10 11" id="KW-0326">Glycosidase</keyword>
<dbReference type="GO" id="GO:0004559">
    <property type="term" value="F:alpha-mannosidase activity"/>
    <property type="evidence" value="ECO:0007669"/>
    <property type="project" value="UniProtKB-EC"/>
</dbReference>
<dbReference type="AlphaFoldDB" id="A0AAN8XRD2"/>
<dbReference type="GO" id="GO:0006013">
    <property type="term" value="P:mannose metabolic process"/>
    <property type="evidence" value="ECO:0007669"/>
    <property type="project" value="InterPro"/>
</dbReference>
<dbReference type="SUPFAM" id="SSF74650">
    <property type="entry name" value="Galactose mutarotase-like"/>
    <property type="match status" value="1"/>
</dbReference>
<evidence type="ECO:0000313" key="13">
    <source>
        <dbReference type="EMBL" id="KAK6644741.1"/>
    </source>
</evidence>
<dbReference type="CDD" id="cd10810">
    <property type="entry name" value="GH38N_AMII_LAM_like"/>
    <property type="match status" value="1"/>
</dbReference>
<dbReference type="InterPro" id="IPR037094">
    <property type="entry name" value="Glyco_hydro_38_cen_sf"/>
</dbReference>
<evidence type="ECO:0000256" key="10">
    <source>
        <dbReference type="ARBA" id="ARBA00023295"/>
    </source>
</evidence>
<dbReference type="InterPro" id="IPR011330">
    <property type="entry name" value="Glyco_hydro/deAcase_b/a-brl"/>
</dbReference>
<protein>
    <recommendedName>
        <fullName evidence="3 11">Alpha-mannosidase</fullName>
        <ecNumber evidence="11">3.2.1.-</ecNumber>
    </recommendedName>
</protein>
<dbReference type="Gene3D" id="2.70.98.30">
    <property type="entry name" value="Golgi alpha-mannosidase II, domain 4"/>
    <property type="match status" value="1"/>
</dbReference>
<dbReference type="SUPFAM" id="SSF88713">
    <property type="entry name" value="Glycoside hydrolase/deacetylase"/>
    <property type="match status" value="2"/>
</dbReference>
<comment type="catalytic activity">
    <reaction evidence="1">
        <text>Hydrolysis of terminal, non-reducing alpha-D-mannose residues in alpha-D-mannosides.</text>
        <dbReference type="EC" id="3.2.1.24"/>
    </reaction>
</comment>
<dbReference type="InterPro" id="IPR013780">
    <property type="entry name" value="Glyco_hydro_b"/>
</dbReference>
<feature type="chain" id="PRO_5042665095" description="Alpha-mannosidase" evidence="11">
    <location>
        <begin position="17"/>
        <end position="1058"/>
    </location>
</feature>
<dbReference type="InterPro" id="IPR015341">
    <property type="entry name" value="Glyco_hydro_38_cen"/>
</dbReference>
<dbReference type="InterPro" id="IPR028995">
    <property type="entry name" value="Glyco_hydro_57/38_cen_sf"/>
</dbReference>
<dbReference type="Gene3D" id="3.20.110.10">
    <property type="entry name" value="Glycoside hydrolase 38, N terminal domain"/>
    <property type="match status" value="1"/>
</dbReference>
<evidence type="ECO:0000256" key="6">
    <source>
        <dbReference type="ARBA" id="ARBA00022801"/>
    </source>
</evidence>
<dbReference type="FunFam" id="1.20.1270.50:FF:000002">
    <property type="entry name" value="Alpha-mannosidase"/>
    <property type="match status" value="1"/>
</dbReference>
<dbReference type="InterPro" id="IPR048534">
    <property type="entry name" value="Man2a1-like_dom"/>
</dbReference>
<dbReference type="Pfam" id="PF07748">
    <property type="entry name" value="Glyco_hydro_38C"/>
    <property type="match status" value="1"/>
</dbReference>
<dbReference type="InterPro" id="IPR027291">
    <property type="entry name" value="Glyco_hydro_38_N_sf"/>
</dbReference>
<reference evidence="13 14" key="1">
    <citation type="submission" date="2023-10" db="EMBL/GenBank/DDBJ databases">
        <title>Genomes of two closely related lineages of the louse Polyplax serrata with different host specificities.</title>
        <authorList>
            <person name="Martinu J."/>
            <person name="Tarabai H."/>
            <person name="Stefka J."/>
            <person name="Hypsa V."/>
        </authorList>
    </citation>
    <scope>NUCLEOTIDE SEQUENCE [LARGE SCALE GENOMIC DNA]</scope>
    <source>
        <strain evidence="13">HR10_N</strain>
    </source>
</reference>
<evidence type="ECO:0000256" key="4">
    <source>
        <dbReference type="ARBA" id="ARBA00022723"/>
    </source>
</evidence>
<dbReference type="SUPFAM" id="SSF88688">
    <property type="entry name" value="Families 57/38 glycoside transferase middle domain"/>
    <property type="match status" value="1"/>
</dbReference>
<accession>A0AAN8XRD2</accession>
<gene>
    <name evidence="13" type="ORF">RUM43_001010</name>
</gene>
<dbReference type="InterPro" id="IPR011013">
    <property type="entry name" value="Gal_mutarotase_sf_dom"/>
</dbReference>
<dbReference type="InterPro" id="IPR011682">
    <property type="entry name" value="Glyco_hydro_38_C"/>
</dbReference>
<dbReference type="InterPro" id="IPR041147">
    <property type="entry name" value="GH38_C"/>
</dbReference>
<keyword evidence="8" id="KW-1015">Disulfide bond</keyword>
<dbReference type="EC" id="3.2.1.-" evidence="11"/>
<dbReference type="Pfam" id="PF21260">
    <property type="entry name" value="Laman-like_dom"/>
    <property type="match status" value="1"/>
</dbReference>
<proteinExistence type="inferred from homology"/>
<feature type="signal peptide" evidence="11">
    <location>
        <begin position="1"/>
        <end position="16"/>
    </location>
</feature>
<keyword evidence="6 11" id="KW-0378">Hydrolase</keyword>
<dbReference type="Gene3D" id="2.60.40.1360">
    <property type="match status" value="1"/>
</dbReference>
<dbReference type="PANTHER" id="PTHR11607:SF3">
    <property type="entry name" value="LYSOSOMAL ALPHA-MANNOSIDASE"/>
    <property type="match status" value="1"/>
</dbReference>
<dbReference type="Gene3D" id="2.60.40.1180">
    <property type="entry name" value="Golgi alpha-mannosidase II"/>
    <property type="match status" value="1"/>
</dbReference>
<evidence type="ECO:0000259" key="12">
    <source>
        <dbReference type="SMART" id="SM00872"/>
    </source>
</evidence>
<comment type="similarity">
    <text evidence="2 11">Belongs to the glycosyl hydrolase 38 family.</text>
</comment>
<dbReference type="FunFam" id="3.20.110.10:FF:000001">
    <property type="entry name" value="Alpha-mannosidase"/>
    <property type="match status" value="1"/>
</dbReference>
<evidence type="ECO:0000256" key="2">
    <source>
        <dbReference type="ARBA" id="ARBA00009792"/>
    </source>
</evidence>
<evidence type="ECO:0000256" key="3">
    <source>
        <dbReference type="ARBA" id="ARBA00012752"/>
    </source>
</evidence>
<keyword evidence="5 11" id="KW-0732">Signal</keyword>
<dbReference type="Pfam" id="PF01074">
    <property type="entry name" value="Glyco_hydro_38N"/>
    <property type="match status" value="1"/>
</dbReference>
<dbReference type="Pfam" id="PF09261">
    <property type="entry name" value="Alpha-mann_mid"/>
    <property type="match status" value="1"/>
</dbReference>
<evidence type="ECO:0000256" key="7">
    <source>
        <dbReference type="ARBA" id="ARBA00022833"/>
    </source>
</evidence>
<evidence type="ECO:0000256" key="1">
    <source>
        <dbReference type="ARBA" id="ARBA00000365"/>
    </source>
</evidence>
<evidence type="ECO:0000256" key="11">
    <source>
        <dbReference type="RuleBase" id="RU361199"/>
    </source>
</evidence>
<keyword evidence="4 11" id="KW-0479">Metal-binding</keyword>
<dbReference type="FunFam" id="1.20.1270.50:FF:000003">
    <property type="entry name" value="Alpha-mannosidase"/>
    <property type="match status" value="1"/>
</dbReference>
<dbReference type="GO" id="GO:0030246">
    <property type="term" value="F:carbohydrate binding"/>
    <property type="evidence" value="ECO:0007669"/>
    <property type="project" value="InterPro"/>
</dbReference>
<dbReference type="Proteomes" id="UP001372834">
    <property type="component" value="Unassembled WGS sequence"/>
</dbReference>
<dbReference type="GO" id="GO:0046872">
    <property type="term" value="F:metal ion binding"/>
    <property type="evidence" value="ECO:0007669"/>
    <property type="project" value="UniProtKB-KW"/>
</dbReference>
<dbReference type="Gene3D" id="1.20.1270.50">
    <property type="entry name" value="Glycoside hydrolase family 38, central domain"/>
    <property type="match status" value="2"/>
</dbReference>
<sequence>MINLVVAAGLLTLAGGFPQGHVDELHSHKCGYESCPVPKPGMLNVHLVPHTHDDVGWLKTVDQYYFGSRTDIQNAGVQYIIDSVVSALVNDPKKKFIYVETAFFWKWWNEQEDHMRHKVKRLVQNGQLEFIGGAWSMNDEATTHYQSTIDQFTWGFRRLNDTFGTCGRPKIGWQIDPFGHSKETASLMAHFGFDGLFFGRLDYQDKSNRLETNTMEMIWEGNSILGVSGDILTGVLYNHYSAPPGFCFDILCRDEPFITDINSADYNVKRKDNQENGVFTRFQLILNFLLSGSKADIFTGALFNLYQAPSGFCFDIMCGDEPIIDDIDSPDYNVPRRVNRFLQHIEWQKLGYRNDQILMTMGGDFNYQDAHYYFKNLEKLIRYVNQRQEEGSQINVFYSTPSCYVKSLNEANTTWPTKQDDFFPYSSDPHAFWTGYFTSRPTLKYFERQGNNYLQICKQLGSFAVPGVEHNLDINFMREAMGVMQHHDAITGTEKQHVADDYARILTKGMNKCGNVINIGLNKLVSKETTSPPLEFNSCHLMNISECSLSSDYEEVVVTVYNPLSRPVDFYVRLPVSHNNFEVTGPTGEKIRNQIVPIPDSLVDIPGRTSSSKLELVFKAESIPPLGYRSYYVQLLPDIKSSIEPEIVNESSEIVLGDDTMKITFNGSTGLLSSISLNGKSTSITQSLEYYEGAIGNNHGFENRSSGAYIFRPKDQNAIKISTKPNITIHRGPIVTEIHQVFSSWASQVIRQYAGEVYAECEWLVGPIPIQDGKGKEIISRYSTKLETGGLFYTDSNGRQTLERKRNYRATWNLDLKEPVAGNYYPITTDISINDKETELTIVIDRAEGGSSLKDGEVELMLHRRLLHDDAFGVDEALNEVAYGQGLVARGRHWILAGSLKNSNWQNSKRLLVQEKVLSPQVVLTLPKMPFTSWSKNYRMEYSGLSEALPPAVQILTLEPWRRNTYLLRLEHIFESGGSVDVDLTKLFSVFDIVSARETSLGADRWLDEVSRFKWRKETNDLFEEEISTPVGSAFPVVTLTPKQIRTFICEIKPKNAS</sequence>
<evidence type="ECO:0000256" key="8">
    <source>
        <dbReference type="ARBA" id="ARBA00023157"/>
    </source>
</evidence>
<comment type="cofactor">
    <cofactor evidence="11">
        <name>Zn(2+)</name>
        <dbReference type="ChEBI" id="CHEBI:29105"/>
    </cofactor>
    <text evidence="11">Binds 1 zinc ion per subunit.</text>
</comment>
<dbReference type="EMBL" id="JAWJWE010000001">
    <property type="protein sequence ID" value="KAK6644741.1"/>
    <property type="molecule type" value="Genomic_DNA"/>
</dbReference>
<comment type="caution">
    <text evidence="13">The sequence shown here is derived from an EMBL/GenBank/DDBJ whole genome shotgun (WGS) entry which is preliminary data.</text>
</comment>
<keyword evidence="9" id="KW-0325">Glycoprotein</keyword>
<evidence type="ECO:0000256" key="9">
    <source>
        <dbReference type="ARBA" id="ARBA00023180"/>
    </source>
</evidence>